<gene>
    <name evidence="10" type="ordered locus">RPC_0856</name>
</gene>
<comment type="similarity">
    <text evidence="7">Belongs to the binding-protein-dependent transport system permease family.</text>
</comment>
<evidence type="ECO:0000256" key="3">
    <source>
        <dbReference type="ARBA" id="ARBA00022475"/>
    </source>
</evidence>
<evidence type="ECO:0000256" key="5">
    <source>
        <dbReference type="ARBA" id="ARBA00022989"/>
    </source>
</evidence>
<sequence>MSVADNMAVSVNSNPPPRAAAPADQLVVKPLAAVVRPQRNPENRRDLFATAVVVIVMLIAMEITSRYVPDYIMPSPVTVWAAARELFFADPYHVGITLIRLTVAVGVAMSLGVLLGLAMGTVRWIRPYLKAIILIDTGIPALSWMLIAVFWFKNPETRIFFILLVILLPFYALNVYEGVRALPKDLVDMIESFRPSRWQVLRYLILPHIVPYIFLTTKSVIGYAIRMVIFAELVASAVGIGARMNLAQSTFRIDQVLAWTFFLVILNLVLQAAVNALEKVTLRWRAEAVVR</sequence>
<dbReference type="SUPFAM" id="SSF161098">
    <property type="entry name" value="MetI-like"/>
    <property type="match status" value="1"/>
</dbReference>
<name>Q21B10_RHOPB</name>
<evidence type="ECO:0000259" key="9">
    <source>
        <dbReference type="PROSITE" id="PS50928"/>
    </source>
</evidence>
<dbReference type="HOGENOM" id="CLU_046113_4_0_5"/>
<accession>Q21B10</accession>
<protein>
    <submittedName>
        <fullName evidence="10">Binding-protein-dependent transport systems inner membrane component</fullName>
    </submittedName>
</protein>
<dbReference type="CDD" id="cd06261">
    <property type="entry name" value="TM_PBP2"/>
    <property type="match status" value="1"/>
</dbReference>
<evidence type="ECO:0000313" key="10">
    <source>
        <dbReference type="EMBL" id="ABD86426.1"/>
    </source>
</evidence>
<reference evidence="10" key="1">
    <citation type="submission" date="2006-03" db="EMBL/GenBank/DDBJ databases">
        <title>Complete sequence of Rhodopseudomonas palustris BisB18.</title>
        <authorList>
            <consortium name="US DOE Joint Genome Institute"/>
            <person name="Copeland A."/>
            <person name="Lucas S."/>
            <person name="Lapidus A."/>
            <person name="Barry K."/>
            <person name="Detter J.C."/>
            <person name="Glavina del Rio T."/>
            <person name="Hammon N."/>
            <person name="Israni S."/>
            <person name="Dalin E."/>
            <person name="Tice H."/>
            <person name="Pitluck S."/>
            <person name="Chain P."/>
            <person name="Malfatti S."/>
            <person name="Shin M."/>
            <person name="Vergez L."/>
            <person name="Schmutz J."/>
            <person name="Larimer F."/>
            <person name="Land M."/>
            <person name="Hauser L."/>
            <person name="Pelletier D.A."/>
            <person name="Kyrpides N."/>
            <person name="Anderson I."/>
            <person name="Oda Y."/>
            <person name="Harwood C.S."/>
            <person name="Richardson P."/>
        </authorList>
    </citation>
    <scope>NUCLEOTIDE SEQUENCE [LARGE SCALE GENOMIC DNA]</scope>
    <source>
        <strain evidence="10">BisB18</strain>
    </source>
</reference>
<dbReference type="eggNOG" id="COG0600">
    <property type="taxonomic scope" value="Bacteria"/>
</dbReference>
<feature type="transmembrane region" description="Helical" evidence="7">
    <location>
        <begin position="131"/>
        <end position="152"/>
    </location>
</feature>
<dbReference type="STRING" id="316056.RPC_0856"/>
<organism evidence="10">
    <name type="scientific">Rhodopseudomonas palustris (strain BisB18)</name>
    <dbReference type="NCBI Taxonomy" id="316056"/>
    <lineage>
        <taxon>Bacteria</taxon>
        <taxon>Pseudomonadati</taxon>
        <taxon>Pseudomonadota</taxon>
        <taxon>Alphaproteobacteria</taxon>
        <taxon>Hyphomicrobiales</taxon>
        <taxon>Nitrobacteraceae</taxon>
        <taxon>Rhodopseudomonas</taxon>
    </lineage>
</organism>
<comment type="subcellular location">
    <subcellularLocation>
        <location evidence="1 7">Cell membrane</location>
        <topology evidence="1 7">Multi-pass membrane protein</topology>
    </subcellularLocation>
</comment>
<dbReference type="PANTHER" id="PTHR30151:SF0">
    <property type="entry name" value="ABC TRANSPORTER PERMEASE PROTEIN MJ0413-RELATED"/>
    <property type="match status" value="1"/>
</dbReference>
<dbReference type="InterPro" id="IPR000515">
    <property type="entry name" value="MetI-like"/>
</dbReference>
<feature type="transmembrane region" description="Helical" evidence="7">
    <location>
        <begin position="256"/>
        <end position="274"/>
    </location>
</feature>
<feature type="region of interest" description="Disordered" evidence="8">
    <location>
        <begin position="1"/>
        <end position="21"/>
    </location>
</feature>
<dbReference type="EMBL" id="CP000301">
    <property type="protein sequence ID" value="ABD86426.1"/>
    <property type="molecule type" value="Genomic_DNA"/>
</dbReference>
<keyword evidence="6 7" id="KW-0472">Membrane</keyword>
<keyword evidence="3" id="KW-1003">Cell membrane</keyword>
<feature type="transmembrane region" description="Helical" evidence="7">
    <location>
        <begin position="223"/>
        <end position="244"/>
    </location>
</feature>
<dbReference type="GO" id="GO:0055085">
    <property type="term" value="P:transmembrane transport"/>
    <property type="evidence" value="ECO:0007669"/>
    <property type="project" value="InterPro"/>
</dbReference>
<evidence type="ECO:0000256" key="4">
    <source>
        <dbReference type="ARBA" id="ARBA00022692"/>
    </source>
</evidence>
<feature type="transmembrane region" description="Helical" evidence="7">
    <location>
        <begin position="47"/>
        <end position="68"/>
    </location>
</feature>
<feature type="domain" description="ABC transmembrane type-1" evidence="9">
    <location>
        <begin position="94"/>
        <end position="274"/>
    </location>
</feature>
<dbReference type="GO" id="GO:0005886">
    <property type="term" value="C:plasma membrane"/>
    <property type="evidence" value="ECO:0007669"/>
    <property type="project" value="UniProtKB-SubCell"/>
</dbReference>
<dbReference type="AlphaFoldDB" id="Q21B10"/>
<dbReference type="PANTHER" id="PTHR30151">
    <property type="entry name" value="ALKANE SULFONATE ABC TRANSPORTER-RELATED, MEMBRANE SUBUNIT"/>
    <property type="match status" value="1"/>
</dbReference>
<dbReference type="InterPro" id="IPR035906">
    <property type="entry name" value="MetI-like_sf"/>
</dbReference>
<keyword evidence="2 7" id="KW-0813">Transport</keyword>
<dbReference type="PROSITE" id="PS50928">
    <property type="entry name" value="ABC_TM1"/>
    <property type="match status" value="1"/>
</dbReference>
<feature type="transmembrane region" description="Helical" evidence="7">
    <location>
        <begin position="98"/>
        <end position="119"/>
    </location>
</feature>
<dbReference type="KEGG" id="rpc:RPC_0856"/>
<evidence type="ECO:0000256" key="8">
    <source>
        <dbReference type="SAM" id="MobiDB-lite"/>
    </source>
</evidence>
<dbReference type="Pfam" id="PF00528">
    <property type="entry name" value="BPD_transp_1"/>
    <property type="match status" value="1"/>
</dbReference>
<evidence type="ECO:0000256" key="6">
    <source>
        <dbReference type="ARBA" id="ARBA00023136"/>
    </source>
</evidence>
<evidence type="ECO:0000256" key="7">
    <source>
        <dbReference type="RuleBase" id="RU363032"/>
    </source>
</evidence>
<proteinExistence type="inferred from homology"/>
<feature type="transmembrane region" description="Helical" evidence="7">
    <location>
        <begin position="158"/>
        <end position="179"/>
    </location>
</feature>
<evidence type="ECO:0000256" key="2">
    <source>
        <dbReference type="ARBA" id="ARBA00022448"/>
    </source>
</evidence>
<evidence type="ECO:0000256" key="1">
    <source>
        <dbReference type="ARBA" id="ARBA00004651"/>
    </source>
</evidence>
<keyword evidence="5 7" id="KW-1133">Transmembrane helix</keyword>
<keyword evidence="4 7" id="KW-0812">Transmembrane</keyword>
<dbReference type="Gene3D" id="1.10.3720.10">
    <property type="entry name" value="MetI-like"/>
    <property type="match status" value="1"/>
</dbReference>